<feature type="domain" description="Nudix hydrolase" evidence="18">
    <location>
        <begin position="5"/>
        <end position="130"/>
    </location>
</feature>
<evidence type="ECO:0000256" key="8">
    <source>
        <dbReference type="ARBA" id="ARBA00022842"/>
    </source>
</evidence>
<dbReference type="Gene3D" id="3.90.79.10">
    <property type="entry name" value="Nucleoside Triphosphate Pyrophosphohydrolase"/>
    <property type="match status" value="1"/>
</dbReference>
<dbReference type="PANTHER" id="PTHR47707">
    <property type="entry name" value="8-OXO-DGTP DIPHOSPHATASE"/>
    <property type="match status" value="1"/>
</dbReference>
<evidence type="ECO:0000313" key="20">
    <source>
        <dbReference type="Proteomes" id="UP001595828"/>
    </source>
</evidence>
<dbReference type="CDD" id="cd03425">
    <property type="entry name" value="NUDIX_MutT_NudA_like"/>
    <property type="match status" value="1"/>
</dbReference>
<dbReference type="PROSITE" id="PS51462">
    <property type="entry name" value="NUDIX"/>
    <property type="match status" value="1"/>
</dbReference>
<dbReference type="Pfam" id="PF00293">
    <property type="entry name" value="NUDIX"/>
    <property type="match status" value="1"/>
</dbReference>
<evidence type="ECO:0000256" key="13">
    <source>
        <dbReference type="ARBA" id="ARBA00040794"/>
    </source>
</evidence>
<evidence type="ECO:0000256" key="12">
    <source>
        <dbReference type="ARBA" id="ARBA00038905"/>
    </source>
</evidence>
<reference evidence="20" key="1">
    <citation type="journal article" date="2019" name="Int. J. Syst. Evol. Microbiol.">
        <title>The Global Catalogue of Microorganisms (GCM) 10K type strain sequencing project: providing services to taxonomists for standard genome sequencing and annotation.</title>
        <authorList>
            <consortium name="The Broad Institute Genomics Platform"/>
            <consortium name="The Broad Institute Genome Sequencing Center for Infectious Disease"/>
            <person name="Wu L."/>
            <person name="Ma J."/>
        </authorList>
    </citation>
    <scope>NUCLEOTIDE SEQUENCE [LARGE SCALE GENOMIC DNA]</scope>
    <source>
        <strain evidence="20">CGMCC 1.12989</strain>
    </source>
</reference>
<evidence type="ECO:0000313" key="19">
    <source>
        <dbReference type="EMBL" id="MFC4294192.1"/>
    </source>
</evidence>
<name>A0ABV8RLK8_9SPHN</name>
<evidence type="ECO:0000256" key="6">
    <source>
        <dbReference type="ARBA" id="ARBA00022763"/>
    </source>
</evidence>
<dbReference type="EC" id="3.6.1.55" evidence="12"/>
<dbReference type="InterPro" id="IPR020084">
    <property type="entry name" value="NUDIX_hydrolase_CS"/>
</dbReference>
<evidence type="ECO:0000256" key="4">
    <source>
        <dbReference type="ARBA" id="ARBA00022705"/>
    </source>
</evidence>
<keyword evidence="6" id="KW-0227">DNA damage</keyword>
<dbReference type="RefSeq" id="WP_379537655.1">
    <property type="nucleotide sequence ID" value="NZ_JBHSDR010000003.1"/>
</dbReference>
<keyword evidence="3" id="KW-0515">Mutator protein</keyword>
<evidence type="ECO:0000256" key="9">
    <source>
        <dbReference type="ARBA" id="ARBA00023204"/>
    </source>
</evidence>
<comment type="catalytic activity">
    <reaction evidence="10">
        <text>8-oxo-dGTP + H2O = 8-oxo-dGMP + diphosphate + H(+)</text>
        <dbReference type="Rhea" id="RHEA:31575"/>
        <dbReference type="ChEBI" id="CHEBI:15377"/>
        <dbReference type="ChEBI" id="CHEBI:15378"/>
        <dbReference type="ChEBI" id="CHEBI:33019"/>
        <dbReference type="ChEBI" id="CHEBI:63224"/>
        <dbReference type="ChEBI" id="CHEBI:77896"/>
        <dbReference type="EC" id="3.6.1.55"/>
    </reaction>
</comment>
<evidence type="ECO:0000256" key="1">
    <source>
        <dbReference type="ARBA" id="ARBA00001946"/>
    </source>
</evidence>
<dbReference type="Proteomes" id="UP001595828">
    <property type="component" value="Unassembled WGS sequence"/>
</dbReference>
<evidence type="ECO:0000256" key="17">
    <source>
        <dbReference type="RuleBase" id="RU003476"/>
    </source>
</evidence>
<evidence type="ECO:0000256" key="2">
    <source>
        <dbReference type="ARBA" id="ARBA00005582"/>
    </source>
</evidence>
<evidence type="ECO:0000256" key="11">
    <source>
        <dbReference type="ARBA" id="ARBA00036904"/>
    </source>
</evidence>
<comment type="caution">
    <text evidence="19">The sequence shown here is derived from an EMBL/GenBank/DDBJ whole genome shotgun (WGS) entry which is preliminary data.</text>
</comment>
<dbReference type="InterPro" id="IPR000086">
    <property type="entry name" value="NUDIX_hydrolase_dom"/>
</dbReference>
<keyword evidence="4" id="KW-0235">DNA replication</keyword>
<accession>A0ABV8RLK8</accession>
<evidence type="ECO:0000259" key="18">
    <source>
        <dbReference type="PROSITE" id="PS51462"/>
    </source>
</evidence>
<dbReference type="PANTHER" id="PTHR47707:SF1">
    <property type="entry name" value="NUDIX HYDROLASE FAMILY PROTEIN"/>
    <property type="match status" value="1"/>
</dbReference>
<keyword evidence="9" id="KW-0234">DNA repair</keyword>
<proteinExistence type="inferred from homology"/>
<evidence type="ECO:0000256" key="7">
    <source>
        <dbReference type="ARBA" id="ARBA00022801"/>
    </source>
</evidence>
<gene>
    <name evidence="19" type="ORF">ACFO0A_03860</name>
</gene>
<evidence type="ECO:0000256" key="14">
    <source>
        <dbReference type="ARBA" id="ARBA00041592"/>
    </source>
</evidence>
<dbReference type="GO" id="GO:0016787">
    <property type="term" value="F:hydrolase activity"/>
    <property type="evidence" value="ECO:0007669"/>
    <property type="project" value="UniProtKB-KW"/>
</dbReference>
<dbReference type="SUPFAM" id="SSF55811">
    <property type="entry name" value="Nudix"/>
    <property type="match status" value="1"/>
</dbReference>
<evidence type="ECO:0000256" key="10">
    <source>
        <dbReference type="ARBA" id="ARBA00035861"/>
    </source>
</evidence>
<evidence type="ECO:0000256" key="5">
    <source>
        <dbReference type="ARBA" id="ARBA00022723"/>
    </source>
</evidence>
<comment type="similarity">
    <text evidence="2 17">Belongs to the Nudix hydrolase family.</text>
</comment>
<dbReference type="PROSITE" id="PS00893">
    <property type="entry name" value="NUDIX_BOX"/>
    <property type="match status" value="1"/>
</dbReference>
<keyword evidence="7 17" id="KW-0378">Hydrolase</keyword>
<evidence type="ECO:0000256" key="15">
    <source>
        <dbReference type="ARBA" id="ARBA00041979"/>
    </source>
</evidence>
<evidence type="ECO:0000256" key="3">
    <source>
        <dbReference type="ARBA" id="ARBA00022457"/>
    </source>
</evidence>
<dbReference type="EMBL" id="JBHSDR010000003">
    <property type="protein sequence ID" value="MFC4294192.1"/>
    <property type="molecule type" value="Genomic_DNA"/>
</dbReference>
<keyword evidence="8" id="KW-0460">Magnesium</keyword>
<comment type="cofactor">
    <cofactor evidence="1">
        <name>Mg(2+)</name>
        <dbReference type="ChEBI" id="CHEBI:18420"/>
    </cofactor>
</comment>
<organism evidence="19 20">
    <name type="scientific">Novosphingobium tardum</name>
    <dbReference type="NCBI Taxonomy" id="1538021"/>
    <lineage>
        <taxon>Bacteria</taxon>
        <taxon>Pseudomonadati</taxon>
        <taxon>Pseudomonadota</taxon>
        <taxon>Alphaproteobacteria</taxon>
        <taxon>Sphingomonadales</taxon>
        <taxon>Sphingomonadaceae</taxon>
        <taxon>Novosphingobium</taxon>
    </lineage>
</organism>
<dbReference type="InterPro" id="IPR020476">
    <property type="entry name" value="Nudix_hydrolase"/>
</dbReference>
<keyword evidence="5" id="KW-0479">Metal-binding</keyword>
<comment type="catalytic activity">
    <reaction evidence="11">
        <text>8-oxo-GTP + H2O = 8-oxo-GMP + diphosphate + H(+)</text>
        <dbReference type="Rhea" id="RHEA:67616"/>
        <dbReference type="ChEBI" id="CHEBI:15377"/>
        <dbReference type="ChEBI" id="CHEBI:15378"/>
        <dbReference type="ChEBI" id="CHEBI:33019"/>
        <dbReference type="ChEBI" id="CHEBI:143553"/>
        <dbReference type="ChEBI" id="CHEBI:145694"/>
    </reaction>
</comment>
<keyword evidence="20" id="KW-1185">Reference proteome</keyword>
<dbReference type="InterPro" id="IPR015797">
    <property type="entry name" value="NUDIX_hydrolase-like_dom_sf"/>
</dbReference>
<protein>
    <recommendedName>
        <fullName evidence="13">8-oxo-dGTP diphosphatase</fullName>
        <ecNumber evidence="12">3.6.1.55</ecNumber>
    </recommendedName>
    <alternativeName>
        <fullName evidence="16">7,8-dihydro-8-oxoguanine-triphosphatase</fullName>
    </alternativeName>
    <alternativeName>
        <fullName evidence="15">Mutator protein MutT</fullName>
    </alternativeName>
    <alternativeName>
        <fullName evidence="14">dGTP pyrophosphohydrolase</fullName>
    </alternativeName>
</protein>
<sequence length="133" mass="14199">MPEAPIKQVAAGIAIVSGMVLVTRRAHGQNLAGLWEFPGGKLEAGETPQTCIVRELHEELGVGTTAGEVLVEAIHRYPGGAINLIAVQVVLDHHDLQLSVHDAYAWVAPRELLTIGLAPADVPIAEEIIRRHG</sequence>
<dbReference type="PRINTS" id="PR00502">
    <property type="entry name" value="NUDIXFAMILY"/>
</dbReference>
<dbReference type="InterPro" id="IPR047127">
    <property type="entry name" value="MutT-like"/>
</dbReference>
<evidence type="ECO:0000256" key="16">
    <source>
        <dbReference type="ARBA" id="ARBA00042798"/>
    </source>
</evidence>